<organism evidence="1 2">
    <name type="scientific">Riccia sorocarpa</name>
    <dbReference type="NCBI Taxonomy" id="122646"/>
    <lineage>
        <taxon>Eukaryota</taxon>
        <taxon>Viridiplantae</taxon>
        <taxon>Streptophyta</taxon>
        <taxon>Embryophyta</taxon>
        <taxon>Marchantiophyta</taxon>
        <taxon>Marchantiopsida</taxon>
        <taxon>Marchantiidae</taxon>
        <taxon>Marchantiales</taxon>
        <taxon>Ricciaceae</taxon>
        <taxon>Riccia</taxon>
    </lineage>
</organism>
<evidence type="ECO:0000313" key="1">
    <source>
        <dbReference type="EMBL" id="KAL3681097.1"/>
    </source>
</evidence>
<sequence>MAANLMTPSLRTARRNRAQFVPFLPGVHSQNFAEVSKILEALKRYYGIVGDVPVILAEDETMIKPHVRLSIDAEITEALKKGLEQAQSLLIQLNMAPHIGVRNQVWWKTPWITERELGLFERSVEESPESLESERDDGDAELADLNTIEDLWGLSSPKCHVKVQNQSWMTMVLMT</sequence>
<keyword evidence="2" id="KW-1185">Reference proteome</keyword>
<dbReference type="Proteomes" id="UP001633002">
    <property type="component" value="Unassembled WGS sequence"/>
</dbReference>
<protein>
    <submittedName>
        <fullName evidence="1">Uncharacterized protein</fullName>
    </submittedName>
</protein>
<comment type="caution">
    <text evidence="1">The sequence shown here is derived from an EMBL/GenBank/DDBJ whole genome shotgun (WGS) entry which is preliminary data.</text>
</comment>
<gene>
    <name evidence="1" type="ORF">R1sor_024053</name>
</gene>
<dbReference type="AlphaFoldDB" id="A0ABD3GSE6"/>
<dbReference type="EMBL" id="JBJQOH010000007">
    <property type="protein sequence ID" value="KAL3681097.1"/>
    <property type="molecule type" value="Genomic_DNA"/>
</dbReference>
<name>A0ABD3GSE6_9MARC</name>
<reference evidence="1 2" key="1">
    <citation type="submission" date="2024-09" db="EMBL/GenBank/DDBJ databases">
        <title>Chromosome-scale assembly of Riccia sorocarpa.</title>
        <authorList>
            <person name="Paukszto L."/>
        </authorList>
    </citation>
    <scope>NUCLEOTIDE SEQUENCE [LARGE SCALE GENOMIC DNA]</scope>
    <source>
        <strain evidence="1">LP-2024</strain>
        <tissue evidence="1">Aerial parts of the thallus</tissue>
    </source>
</reference>
<evidence type="ECO:0000313" key="2">
    <source>
        <dbReference type="Proteomes" id="UP001633002"/>
    </source>
</evidence>
<proteinExistence type="predicted"/>
<accession>A0ABD3GSE6</accession>